<accession>A0A4V3B177</accession>
<protein>
    <submittedName>
        <fullName evidence="7">O-antigen ligase family protein</fullName>
    </submittedName>
</protein>
<dbReference type="EMBL" id="SMZQ01000008">
    <property type="protein sequence ID" value="TDL35828.1"/>
    <property type="molecule type" value="Genomic_DNA"/>
</dbReference>
<dbReference type="Proteomes" id="UP000294621">
    <property type="component" value="Unassembled WGS sequence"/>
</dbReference>
<gene>
    <name evidence="7" type="ORF">E2R57_14885</name>
</gene>
<feature type="transmembrane region" description="Helical" evidence="5">
    <location>
        <begin position="150"/>
        <end position="173"/>
    </location>
</feature>
<feature type="transmembrane region" description="Helical" evidence="5">
    <location>
        <begin position="119"/>
        <end position="138"/>
    </location>
</feature>
<feature type="transmembrane region" description="Helical" evidence="5">
    <location>
        <begin position="20"/>
        <end position="40"/>
    </location>
</feature>
<evidence type="ECO:0000256" key="1">
    <source>
        <dbReference type="ARBA" id="ARBA00004141"/>
    </source>
</evidence>
<feature type="transmembrane region" description="Helical" evidence="5">
    <location>
        <begin position="238"/>
        <end position="263"/>
    </location>
</feature>
<dbReference type="PANTHER" id="PTHR37422">
    <property type="entry name" value="TEICHURONIC ACID BIOSYNTHESIS PROTEIN TUAE"/>
    <property type="match status" value="1"/>
</dbReference>
<feature type="transmembrane region" description="Helical" evidence="5">
    <location>
        <begin position="411"/>
        <end position="431"/>
    </location>
</feature>
<feature type="transmembrane region" description="Helical" evidence="5">
    <location>
        <begin position="347"/>
        <end position="372"/>
    </location>
</feature>
<keyword evidence="2 5" id="KW-0812">Transmembrane</keyword>
<evidence type="ECO:0000259" key="6">
    <source>
        <dbReference type="Pfam" id="PF04932"/>
    </source>
</evidence>
<proteinExistence type="predicted"/>
<dbReference type="InterPro" id="IPR007016">
    <property type="entry name" value="O-antigen_ligase-rel_domated"/>
</dbReference>
<evidence type="ECO:0000256" key="3">
    <source>
        <dbReference type="ARBA" id="ARBA00022989"/>
    </source>
</evidence>
<sequence>MSIHATATSIRLSRLHSEMVQVRPDATTVLTAYAVLLYVVPSDRRIAPLGGAGSLASLLATAALLWWGWHQINTAGTVSRPRVQWVRVMAFAFFGACLASYAAASLSPLPAADASVADLGLVRVGALVGILLVANDGIDTEARLLLLVRRLCLLGALYAGLGLVQFFTGLSLIDAFQIPGLSASADAVVGARNGFVRPVSTAMHPLEYSVVLTMILPLALALAVHDTHRSPLRRWTPVLSLTVASALSVTRSALLATVVVFLVLLPSWPGAMRKILIASAGLGSVAVYLTVPGMASTIVAMFTEEDPSITSRTDSYDTALSFFAINPVFGRGFGTFLPAYRIVDNQYLLSAIEIGTVGLVTLLALVTAAMALPLRRRQQWQAQPLRGLGPALFASMLAGGMVLAFFDAFAFTQACGTLFMVMGLCGAYGNLRGDAFAPSVKIP</sequence>
<name>A0A4V3B177_9MICC</name>
<evidence type="ECO:0000313" key="8">
    <source>
        <dbReference type="Proteomes" id="UP000294621"/>
    </source>
</evidence>
<keyword evidence="4 5" id="KW-0472">Membrane</keyword>
<evidence type="ECO:0000256" key="5">
    <source>
        <dbReference type="SAM" id="Phobius"/>
    </source>
</evidence>
<feature type="transmembrane region" description="Helical" evidence="5">
    <location>
        <begin position="46"/>
        <end position="67"/>
    </location>
</feature>
<feature type="transmembrane region" description="Helical" evidence="5">
    <location>
        <begin position="88"/>
        <end position="107"/>
    </location>
</feature>
<dbReference type="GO" id="GO:0016020">
    <property type="term" value="C:membrane"/>
    <property type="evidence" value="ECO:0007669"/>
    <property type="project" value="UniProtKB-SubCell"/>
</dbReference>
<feature type="domain" description="O-antigen ligase-related" evidence="6">
    <location>
        <begin position="239"/>
        <end position="362"/>
    </location>
</feature>
<evidence type="ECO:0000256" key="2">
    <source>
        <dbReference type="ARBA" id="ARBA00022692"/>
    </source>
</evidence>
<evidence type="ECO:0000256" key="4">
    <source>
        <dbReference type="ARBA" id="ARBA00023136"/>
    </source>
</evidence>
<dbReference type="InterPro" id="IPR051533">
    <property type="entry name" value="WaaL-like"/>
</dbReference>
<organism evidence="7 8">
    <name type="scientific">Arthrobacter nitrophenolicus</name>
    <dbReference type="NCBI Taxonomy" id="683150"/>
    <lineage>
        <taxon>Bacteria</taxon>
        <taxon>Bacillati</taxon>
        <taxon>Actinomycetota</taxon>
        <taxon>Actinomycetes</taxon>
        <taxon>Micrococcales</taxon>
        <taxon>Micrococcaceae</taxon>
        <taxon>Arthrobacter</taxon>
    </lineage>
</organism>
<feature type="transmembrane region" description="Helical" evidence="5">
    <location>
        <begin position="320"/>
        <end position="341"/>
    </location>
</feature>
<dbReference type="OrthoDB" id="5243524at2"/>
<keyword evidence="7" id="KW-0436">Ligase</keyword>
<feature type="transmembrane region" description="Helical" evidence="5">
    <location>
        <begin position="208"/>
        <end position="226"/>
    </location>
</feature>
<comment type="caution">
    <text evidence="7">The sequence shown here is derived from an EMBL/GenBank/DDBJ whole genome shotgun (WGS) entry which is preliminary data.</text>
</comment>
<evidence type="ECO:0000313" key="7">
    <source>
        <dbReference type="EMBL" id="TDL35828.1"/>
    </source>
</evidence>
<dbReference type="RefSeq" id="WP_133350344.1">
    <property type="nucleotide sequence ID" value="NZ_SMZQ01000008.1"/>
</dbReference>
<feature type="transmembrane region" description="Helical" evidence="5">
    <location>
        <begin position="275"/>
        <end position="299"/>
    </location>
</feature>
<dbReference type="AlphaFoldDB" id="A0A4V3B177"/>
<keyword evidence="3 5" id="KW-1133">Transmembrane helix</keyword>
<dbReference type="PANTHER" id="PTHR37422:SF23">
    <property type="entry name" value="TEICHURONIC ACID BIOSYNTHESIS PROTEIN TUAE"/>
    <property type="match status" value="1"/>
</dbReference>
<feature type="transmembrane region" description="Helical" evidence="5">
    <location>
        <begin position="384"/>
        <end position="405"/>
    </location>
</feature>
<comment type="subcellular location">
    <subcellularLocation>
        <location evidence="1">Membrane</location>
        <topology evidence="1">Multi-pass membrane protein</topology>
    </subcellularLocation>
</comment>
<dbReference type="GO" id="GO:0016874">
    <property type="term" value="F:ligase activity"/>
    <property type="evidence" value="ECO:0007669"/>
    <property type="project" value="UniProtKB-KW"/>
</dbReference>
<reference evidence="7 8" key="1">
    <citation type="submission" date="2019-03" db="EMBL/GenBank/DDBJ databases">
        <title>Genome Sequencing and Assembly of Various Microbes Isolated from Partially Reclaimed Soil and Acid Mine Drainage (AMD) Site.</title>
        <authorList>
            <person name="Steinbock B."/>
            <person name="Bechtold R."/>
            <person name="Sevigny J.L."/>
            <person name="Thomas D."/>
            <person name="Cuthill L.R."/>
            <person name="Aveiro Johannsen E.J."/>
            <person name="Thomas K."/>
            <person name="Ghosh A."/>
        </authorList>
    </citation>
    <scope>NUCLEOTIDE SEQUENCE [LARGE SCALE GENOMIC DNA]</scope>
    <source>
        <strain evidence="7 8">S-A1</strain>
    </source>
</reference>
<dbReference type="Pfam" id="PF04932">
    <property type="entry name" value="Wzy_C"/>
    <property type="match status" value="1"/>
</dbReference>